<keyword evidence="1" id="KW-0732">Signal</keyword>
<dbReference type="InterPro" id="IPR009686">
    <property type="entry name" value="Senescence/spartin_C"/>
</dbReference>
<protein>
    <submittedName>
        <fullName evidence="3">Senescence/dehydration-associated protein</fullName>
    </submittedName>
</protein>
<evidence type="ECO:0000259" key="2">
    <source>
        <dbReference type="Pfam" id="PF06911"/>
    </source>
</evidence>
<evidence type="ECO:0000313" key="4">
    <source>
        <dbReference type="Proteomes" id="UP000237347"/>
    </source>
</evidence>
<dbReference type="InterPro" id="IPR045036">
    <property type="entry name" value="Spartin-like"/>
</dbReference>
<feature type="signal peptide" evidence="1">
    <location>
        <begin position="1"/>
        <end position="22"/>
    </location>
</feature>
<dbReference type="GO" id="GO:0005886">
    <property type="term" value="C:plasma membrane"/>
    <property type="evidence" value="ECO:0007669"/>
    <property type="project" value="TreeGrafter"/>
</dbReference>
<dbReference type="Pfam" id="PF06911">
    <property type="entry name" value="Senescence"/>
    <property type="match status" value="1"/>
</dbReference>
<dbReference type="PANTHER" id="PTHR21068:SF43">
    <property type="entry name" value="SPARTIN"/>
    <property type="match status" value="1"/>
</dbReference>
<accession>A0AAW0J717</accession>
<proteinExistence type="predicted"/>
<reference evidence="3 4" key="1">
    <citation type="journal article" date="2018" name="Sci. Data">
        <title>The draft genome sequence of cork oak.</title>
        <authorList>
            <person name="Ramos A.M."/>
            <person name="Usie A."/>
            <person name="Barbosa P."/>
            <person name="Barros P.M."/>
            <person name="Capote T."/>
            <person name="Chaves I."/>
            <person name="Simoes F."/>
            <person name="Abreu I."/>
            <person name="Carrasquinho I."/>
            <person name="Faro C."/>
            <person name="Guimaraes J.B."/>
            <person name="Mendonca D."/>
            <person name="Nobrega F."/>
            <person name="Rodrigues L."/>
            <person name="Saibo N.J.M."/>
            <person name="Varela M.C."/>
            <person name="Egas C."/>
            <person name="Matos J."/>
            <person name="Miguel C.M."/>
            <person name="Oliveira M.M."/>
            <person name="Ricardo C.P."/>
            <person name="Goncalves S."/>
        </authorList>
    </citation>
    <scope>NUCLEOTIDE SEQUENCE [LARGE SCALE GENOMIC DNA]</scope>
    <source>
        <strain evidence="4">cv. HL8</strain>
    </source>
</reference>
<comment type="caution">
    <text evidence="3">The sequence shown here is derived from an EMBL/GenBank/DDBJ whole genome shotgun (WGS) entry which is preliminary data.</text>
</comment>
<feature type="domain" description="Senescence" evidence="2">
    <location>
        <begin position="17"/>
        <end position="74"/>
    </location>
</feature>
<feature type="chain" id="PRO_5043833204" evidence="1">
    <location>
        <begin position="23"/>
        <end position="83"/>
    </location>
</feature>
<sequence length="83" mass="8923">MNFSRIGFVIVIEFFLGKVCDAVEVAGKNVMSKSSSVTTELVSHRYGEQAGHATSEGLDAAGHAIGTGWAAFKIRKAFNPKMF</sequence>
<dbReference type="PANTHER" id="PTHR21068">
    <property type="entry name" value="SPARTIN"/>
    <property type="match status" value="1"/>
</dbReference>
<organism evidence="3 4">
    <name type="scientific">Quercus suber</name>
    <name type="common">Cork oak</name>
    <dbReference type="NCBI Taxonomy" id="58331"/>
    <lineage>
        <taxon>Eukaryota</taxon>
        <taxon>Viridiplantae</taxon>
        <taxon>Streptophyta</taxon>
        <taxon>Embryophyta</taxon>
        <taxon>Tracheophyta</taxon>
        <taxon>Spermatophyta</taxon>
        <taxon>Magnoliopsida</taxon>
        <taxon>eudicotyledons</taxon>
        <taxon>Gunneridae</taxon>
        <taxon>Pentapetalae</taxon>
        <taxon>rosids</taxon>
        <taxon>fabids</taxon>
        <taxon>Fagales</taxon>
        <taxon>Fagaceae</taxon>
        <taxon>Quercus</taxon>
    </lineage>
</organism>
<gene>
    <name evidence="3" type="ORF">CFP56_036325</name>
</gene>
<evidence type="ECO:0000313" key="3">
    <source>
        <dbReference type="EMBL" id="KAK7822564.1"/>
    </source>
</evidence>
<name>A0AAW0J717_QUESU</name>
<dbReference type="Proteomes" id="UP000237347">
    <property type="component" value="Unassembled WGS sequence"/>
</dbReference>
<keyword evidence="4" id="KW-1185">Reference proteome</keyword>
<dbReference type="EMBL" id="PKMF04000662">
    <property type="protein sequence ID" value="KAK7822564.1"/>
    <property type="molecule type" value="Genomic_DNA"/>
</dbReference>
<dbReference type="AlphaFoldDB" id="A0AAW0J717"/>
<evidence type="ECO:0000256" key="1">
    <source>
        <dbReference type="SAM" id="SignalP"/>
    </source>
</evidence>